<evidence type="ECO:0000313" key="2">
    <source>
        <dbReference type="Proteomes" id="UP001239111"/>
    </source>
</evidence>
<name>A0ACC2PCW2_9HYME</name>
<proteinExistence type="predicted"/>
<accession>A0ACC2PCW2</accession>
<sequence>MRLLIALIFRSLETAHVTIKYGSTNGDSGVVLHASAEHRSTNSETVGEHAKSRVTKTRLSFTTESDKNKSVKTLCTQDLLSWAFQVARGMEYLSRRKVLHGDLAARNILLAKGNIVKICDFGLAKTLFKYDKYKKKSNAPLPVRWMAIESIKDGIFSIQSDIWSFGVALWELFTLAENPYPGIDNHEILPKLIQGYRLEKPRYGIDVLYKVMLLCWKVNPKLRPTFTQLVENIGKLVGESVQNHYIELNAPYVAMNVSNYESGTDYMQMMSVPNHVSISPARPENINSVHLSTNKTLSRLYENQTESFINFTSASSNSEIHNGGAVIEKEFGDSSKIEDEVHEDSHSMNI</sequence>
<dbReference type="Proteomes" id="UP001239111">
    <property type="component" value="Chromosome 2"/>
</dbReference>
<evidence type="ECO:0000313" key="1">
    <source>
        <dbReference type="EMBL" id="KAJ8681134.1"/>
    </source>
</evidence>
<dbReference type="EMBL" id="CM056742">
    <property type="protein sequence ID" value="KAJ8681134.1"/>
    <property type="molecule type" value="Genomic_DNA"/>
</dbReference>
<comment type="caution">
    <text evidence="1">The sequence shown here is derived from an EMBL/GenBank/DDBJ whole genome shotgun (WGS) entry which is preliminary data.</text>
</comment>
<gene>
    <name evidence="1" type="ORF">QAD02_016921</name>
</gene>
<organism evidence="1 2">
    <name type="scientific">Eretmocerus hayati</name>
    <dbReference type="NCBI Taxonomy" id="131215"/>
    <lineage>
        <taxon>Eukaryota</taxon>
        <taxon>Metazoa</taxon>
        <taxon>Ecdysozoa</taxon>
        <taxon>Arthropoda</taxon>
        <taxon>Hexapoda</taxon>
        <taxon>Insecta</taxon>
        <taxon>Pterygota</taxon>
        <taxon>Neoptera</taxon>
        <taxon>Endopterygota</taxon>
        <taxon>Hymenoptera</taxon>
        <taxon>Apocrita</taxon>
        <taxon>Proctotrupomorpha</taxon>
        <taxon>Chalcidoidea</taxon>
        <taxon>Aphelinidae</taxon>
        <taxon>Aphelininae</taxon>
        <taxon>Eretmocerus</taxon>
    </lineage>
</organism>
<reference evidence="1" key="1">
    <citation type="submission" date="2023-04" db="EMBL/GenBank/DDBJ databases">
        <title>A chromosome-level genome assembly of the parasitoid wasp Eretmocerus hayati.</title>
        <authorList>
            <person name="Zhong Y."/>
            <person name="Liu S."/>
            <person name="Liu Y."/>
        </authorList>
    </citation>
    <scope>NUCLEOTIDE SEQUENCE</scope>
    <source>
        <strain evidence="1">ZJU_SS_LIU_2023</strain>
    </source>
</reference>
<keyword evidence="2" id="KW-1185">Reference proteome</keyword>
<protein>
    <submittedName>
        <fullName evidence="1">Uncharacterized protein</fullName>
    </submittedName>
</protein>